<evidence type="ECO:0000313" key="1">
    <source>
        <dbReference type="EMBL" id="CAF5085737.1"/>
    </source>
</evidence>
<dbReference type="AlphaFoldDB" id="A0A8S3EUL3"/>
<proteinExistence type="predicted"/>
<comment type="caution">
    <text evidence="1">The sequence shown here is derived from an EMBL/GenBank/DDBJ whole genome shotgun (WGS) entry which is preliminary data.</text>
</comment>
<organism evidence="1 2">
    <name type="scientific">Rotaria magnacalcarata</name>
    <dbReference type="NCBI Taxonomy" id="392030"/>
    <lineage>
        <taxon>Eukaryota</taxon>
        <taxon>Metazoa</taxon>
        <taxon>Spiralia</taxon>
        <taxon>Gnathifera</taxon>
        <taxon>Rotifera</taxon>
        <taxon>Eurotatoria</taxon>
        <taxon>Bdelloidea</taxon>
        <taxon>Philodinida</taxon>
        <taxon>Philodinidae</taxon>
        <taxon>Rotaria</taxon>
    </lineage>
</organism>
<evidence type="ECO:0000313" key="2">
    <source>
        <dbReference type="Proteomes" id="UP000676336"/>
    </source>
</evidence>
<accession>A0A8S3EUL3</accession>
<protein>
    <submittedName>
        <fullName evidence="1">Uncharacterized protein</fullName>
    </submittedName>
</protein>
<sequence length="39" mass="4313">MEPVKGANKADQNAEKQCRLCGDESSVSFMREIVHCSDV</sequence>
<reference evidence="1" key="1">
    <citation type="submission" date="2021-02" db="EMBL/GenBank/DDBJ databases">
        <authorList>
            <person name="Nowell W R."/>
        </authorList>
    </citation>
    <scope>NUCLEOTIDE SEQUENCE</scope>
</reference>
<gene>
    <name evidence="1" type="ORF">SMN809_LOCUS60976</name>
</gene>
<dbReference type="EMBL" id="CAJOBI010241331">
    <property type="protein sequence ID" value="CAF5085737.1"/>
    <property type="molecule type" value="Genomic_DNA"/>
</dbReference>
<dbReference type="Proteomes" id="UP000676336">
    <property type="component" value="Unassembled WGS sequence"/>
</dbReference>
<feature type="non-terminal residue" evidence="1">
    <location>
        <position position="1"/>
    </location>
</feature>
<name>A0A8S3EUL3_9BILA</name>